<evidence type="ECO:0000313" key="2">
    <source>
        <dbReference type="Proteomes" id="UP000038830"/>
    </source>
</evidence>
<dbReference type="Proteomes" id="UP000038830">
    <property type="component" value="Unassembled WGS sequence"/>
</dbReference>
<protein>
    <submittedName>
        <fullName evidence="1">Uncharacterized protein</fullName>
    </submittedName>
</protein>
<proteinExistence type="predicted"/>
<gene>
    <name evidence="1" type="ORF">BN1211_5561</name>
</gene>
<accession>A0A0H5CJH1</accession>
<dbReference type="AlphaFoldDB" id="A0A0H5CJH1"/>
<name>A0A0H5CJH1_CYBJN</name>
<reference evidence="2" key="1">
    <citation type="journal article" date="2015" name="J. Biotechnol.">
        <title>The structure of the Cyberlindnera jadinii genome and its relation to Candida utilis analyzed by the occurrence of single nucleotide polymorphisms.</title>
        <authorList>
            <person name="Rupp O."/>
            <person name="Brinkrolf K."/>
            <person name="Buerth C."/>
            <person name="Kunigo M."/>
            <person name="Schneider J."/>
            <person name="Jaenicke S."/>
            <person name="Goesmann A."/>
            <person name="Puehler A."/>
            <person name="Jaeger K.-E."/>
            <person name="Ernst J.F."/>
        </authorList>
    </citation>
    <scope>NUCLEOTIDE SEQUENCE [LARGE SCALE GENOMIC DNA]</scope>
    <source>
        <strain evidence="2">ATCC 18201 / CBS 1600 / BCRC 20928 / JCM 3617 / NBRC 0987 / NRRL Y-1542</strain>
    </source>
</reference>
<dbReference type="EMBL" id="CDQK01000006">
    <property type="protein sequence ID" value="CEP24674.1"/>
    <property type="molecule type" value="Genomic_DNA"/>
</dbReference>
<sequence>MYHDLPFLHGSGNSNRFQRTSEATMSLTILLRIGTLLFLSVKLLTDASFPLTIQGFTGSNFSYTQTETTLVAVLMLLMAFTDMAPLLESNVKYFKSISRTRLVFFVAIHIVSSSQIIPGLRGDLISYYAILEEVFNASIITEFIST</sequence>
<evidence type="ECO:0000313" key="1">
    <source>
        <dbReference type="EMBL" id="CEP24674.1"/>
    </source>
</evidence>
<organism evidence="1 2">
    <name type="scientific">Cyberlindnera jadinii (strain ATCC 18201 / CBS 1600 / BCRC 20928 / JCM 3617 / NBRC 0987 / NRRL Y-1542)</name>
    <name type="common">Torula yeast</name>
    <name type="synonym">Candida utilis</name>
    <dbReference type="NCBI Taxonomy" id="983966"/>
    <lineage>
        <taxon>Eukaryota</taxon>
        <taxon>Fungi</taxon>
        <taxon>Dikarya</taxon>
        <taxon>Ascomycota</taxon>
        <taxon>Saccharomycotina</taxon>
        <taxon>Saccharomycetes</taxon>
        <taxon>Phaffomycetales</taxon>
        <taxon>Phaffomycetaceae</taxon>
        <taxon>Cyberlindnera</taxon>
    </lineage>
</organism>